<reference evidence="1" key="1">
    <citation type="submission" date="2021-05" db="EMBL/GenBank/DDBJ databases">
        <authorList>
            <person name="Alioto T."/>
            <person name="Alioto T."/>
            <person name="Gomez Garrido J."/>
        </authorList>
    </citation>
    <scope>NUCLEOTIDE SEQUENCE</scope>
</reference>
<sequence length="135" mass="14420">MQRVSKLPGALHANLHQDFAGGRTALHFGAKFTASTQARTGNDPSVANVGTYSAIRQADHCFGHQTAADGQRGKCAGLFANHHRHAQAVSALVSSGDSGLSFVRQNHLFRSAEAPDYDVRAEADHPSERLEGCKL</sequence>
<protein>
    <submittedName>
        <fullName evidence="1">(northern house mosquito) hypothetical protein</fullName>
    </submittedName>
</protein>
<proteinExistence type="predicted"/>
<dbReference type="EMBL" id="HBUE01138198">
    <property type="protein sequence ID" value="CAG6499605.1"/>
    <property type="molecule type" value="Transcribed_RNA"/>
</dbReference>
<evidence type="ECO:0000313" key="1">
    <source>
        <dbReference type="EMBL" id="CAG6505071.1"/>
    </source>
</evidence>
<dbReference type="EMBL" id="HBUE01255785">
    <property type="protein sequence ID" value="CAG6556367.1"/>
    <property type="molecule type" value="Transcribed_RNA"/>
</dbReference>
<dbReference type="EMBL" id="HBUE01255786">
    <property type="protein sequence ID" value="CAG6556370.1"/>
    <property type="molecule type" value="Transcribed_RNA"/>
</dbReference>
<dbReference type="EMBL" id="HBUE01150801">
    <property type="protein sequence ID" value="CAG6505071.1"/>
    <property type="molecule type" value="Transcribed_RNA"/>
</dbReference>
<dbReference type="EMBL" id="HBUE01150802">
    <property type="protein sequence ID" value="CAG6505074.1"/>
    <property type="molecule type" value="Transcribed_RNA"/>
</dbReference>
<dbReference type="AlphaFoldDB" id="A0A8D8D8X1"/>
<name>A0A8D8D8X1_CULPI</name>
<dbReference type="EMBL" id="HBUE01138199">
    <property type="protein sequence ID" value="CAG6499607.1"/>
    <property type="molecule type" value="Transcribed_RNA"/>
</dbReference>
<organism evidence="1">
    <name type="scientific">Culex pipiens</name>
    <name type="common">House mosquito</name>
    <dbReference type="NCBI Taxonomy" id="7175"/>
    <lineage>
        <taxon>Eukaryota</taxon>
        <taxon>Metazoa</taxon>
        <taxon>Ecdysozoa</taxon>
        <taxon>Arthropoda</taxon>
        <taxon>Hexapoda</taxon>
        <taxon>Insecta</taxon>
        <taxon>Pterygota</taxon>
        <taxon>Neoptera</taxon>
        <taxon>Endopterygota</taxon>
        <taxon>Diptera</taxon>
        <taxon>Nematocera</taxon>
        <taxon>Culicoidea</taxon>
        <taxon>Culicidae</taxon>
        <taxon>Culicinae</taxon>
        <taxon>Culicini</taxon>
        <taxon>Culex</taxon>
        <taxon>Culex</taxon>
    </lineage>
</organism>
<dbReference type="EMBL" id="HBUE01138200">
    <property type="protein sequence ID" value="CAG6499610.1"/>
    <property type="molecule type" value="Transcribed_RNA"/>
</dbReference>
<accession>A0A8D8D8X1</accession>